<proteinExistence type="predicted"/>
<organism evidence="1 2">
    <name type="scientific">Meloidogyne enterolobii</name>
    <name type="common">Root-knot nematode worm</name>
    <name type="synonym">Meloidogyne mayaguensis</name>
    <dbReference type="NCBI Taxonomy" id="390850"/>
    <lineage>
        <taxon>Eukaryota</taxon>
        <taxon>Metazoa</taxon>
        <taxon>Ecdysozoa</taxon>
        <taxon>Nematoda</taxon>
        <taxon>Chromadorea</taxon>
        <taxon>Rhabditida</taxon>
        <taxon>Tylenchina</taxon>
        <taxon>Tylenchomorpha</taxon>
        <taxon>Tylenchoidea</taxon>
        <taxon>Meloidogynidae</taxon>
        <taxon>Meloidogyninae</taxon>
        <taxon>Meloidogyne</taxon>
    </lineage>
</organism>
<gene>
    <name evidence="1" type="ORF">MENT_LOCUS4398</name>
</gene>
<comment type="caution">
    <text evidence="1">The sequence shown here is derived from an EMBL/GenBank/DDBJ whole genome shotgun (WGS) entry which is preliminary data.</text>
</comment>
<protein>
    <submittedName>
        <fullName evidence="1">Uncharacterized protein</fullName>
    </submittedName>
</protein>
<name>A0A6V7TTP4_MELEN</name>
<dbReference type="Proteomes" id="UP000580250">
    <property type="component" value="Unassembled WGS sequence"/>
</dbReference>
<reference evidence="1 2" key="1">
    <citation type="submission" date="2020-08" db="EMBL/GenBank/DDBJ databases">
        <authorList>
            <person name="Koutsovoulos G."/>
            <person name="Danchin GJ E."/>
        </authorList>
    </citation>
    <scope>NUCLEOTIDE SEQUENCE [LARGE SCALE GENOMIC DNA]</scope>
</reference>
<dbReference type="AlphaFoldDB" id="A0A6V7TTP4"/>
<dbReference type="EMBL" id="CAJEWN010000015">
    <property type="protein sequence ID" value="CAD2134486.1"/>
    <property type="molecule type" value="Genomic_DNA"/>
</dbReference>
<accession>A0A6V7TTP4</accession>
<evidence type="ECO:0000313" key="2">
    <source>
        <dbReference type="Proteomes" id="UP000580250"/>
    </source>
</evidence>
<evidence type="ECO:0000313" key="1">
    <source>
        <dbReference type="EMBL" id="CAD2134486.1"/>
    </source>
</evidence>
<sequence>MYSKMGIFIIIKNNNLYTTCRNRISSVRLIKKNFFLTIQLPKFHQNKPAANLL</sequence>